<dbReference type="PANTHER" id="PTHR45008:SF1">
    <property type="entry name" value="PTS SYSTEM GLUCOSE-SPECIFIC EIIA COMPONENT"/>
    <property type="match status" value="1"/>
</dbReference>
<reference evidence="8 9" key="1">
    <citation type="submission" date="2018-04" db="EMBL/GenBank/DDBJ databases">
        <authorList>
            <person name="Go L.Y."/>
            <person name="Mitchell J.A."/>
        </authorList>
    </citation>
    <scope>NUCLEOTIDE SEQUENCE [LARGE SCALE GENOMIC DNA]</scope>
    <source>
        <strain evidence="8 9">TPD7010</strain>
    </source>
</reference>
<name>A0A2T7WZD4_MICTE</name>
<dbReference type="GO" id="GO:0016301">
    <property type="term" value="F:kinase activity"/>
    <property type="evidence" value="ECO:0007669"/>
    <property type="project" value="UniProtKB-KW"/>
</dbReference>
<dbReference type="SUPFAM" id="SSF51261">
    <property type="entry name" value="Duplicated hybrid motif"/>
    <property type="match status" value="1"/>
</dbReference>
<sequence length="149" mass="15183">MPDIQSPLVGTVRSLSAVPDELFAQGVMGPGVAIDPPDEVVDAVAPIDGTLLQVFPHAFVVVADDGLAVLVHLGLDTVQLQGEGFTVFAAKGDRVSAGTPIIAYDVPAVRAAGRATIAPVVVLERSSEDVTVLAALDAGIRPGLPLLSV</sequence>
<evidence type="ECO:0000256" key="6">
    <source>
        <dbReference type="ARBA" id="ARBA00022777"/>
    </source>
</evidence>
<dbReference type="InterPro" id="IPR001127">
    <property type="entry name" value="PTS_EIIA_1_perm"/>
</dbReference>
<keyword evidence="5" id="KW-0598">Phosphotransferase system</keyword>
<dbReference type="GO" id="GO:0005737">
    <property type="term" value="C:cytoplasm"/>
    <property type="evidence" value="ECO:0007669"/>
    <property type="project" value="UniProtKB-SubCell"/>
</dbReference>
<dbReference type="Gene3D" id="2.70.70.10">
    <property type="entry name" value="Glucose Permease (Domain IIA)"/>
    <property type="match status" value="1"/>
</dbReference>
<evidence type="ECO:0000259" key="7">
    <source>
        <dbReference type="PROSITE" id="PS51093"/>
    </source>
</evidence>
<dbReference type="Pfam" id="PF00358">
    <property type="entry name" value="PTS_EIIA_1"/>
    <property type="match status" value="1"/>
</dbReference>
<keyword evidence="3 8" id="KW-0762">Sugar transport</keyword>
<evidence type="ECO:0000256" key="1">
    <source>
        <dbReference type="ARBA" id="ARBA00004496"/>
    </source>
</evidence>
<dbReference type="PROSITE" id="PS00371">
    <property type="entry name" value="PTS_EIIA_TYPE_1_HIS"/>
    <property type="match status" value="1"/>
</dbReference>
<dbReference type="Proteomes" id="UP000244649">
    <property type="component" value="Unassembled WGS sequence"/>
</dbReference>
<keyword evidence="4" id="KW-0808">Transferase</keyword>
<feature type="domain" description="PTS EIIA type-1" evidence="7">
    <location>
        <begin position="20"/>
        <end position="124"/>
    </location>
</feature>
<evidence type="ECO:0000256" key="3">
    <source>
        <dbReference type="ARBA" id="ARBA00022597"/>
    </source>
</evidence>
<dbReference type="PROSITE" id="PS51093">
    <property type="entry name" value="PTS_EIIA_TYPE_1"/>
    <property type="match status" value="1"/>
</dbReference>
<dbReference type="RefSeq" id="WP_116536394.1">
    <property type="nucleotide sequence ID" value="NZ_QDFT01000002.1"/>
</dbReference>
<dbReference type="GO" id="GO:0009401">
    <property type="term" value="P:phosphoenolpyruvate-dependent sugar phosphotransferase system"/>
    <property type="evidence" value="ECO:0007669"/>
    <property type="project" value="UniProtKB-KW"/>
</dbReference>
<accession>A0A2T7WZD4</accession>
<dbReference type="EMBL" id="QDFT01000002">
    <property type="protein sequence ID" value="PVE79468.1"/>
    <property type="molecule type" value="Genomic_DNA"/>
</dbReference>
<dbReference type="InterPro" id="IPR011055">
    <property type="entry name" value="Dup_hybrid_motif"/>
</dbReference>
<evidence type="ECO:0000313" key="9">
    <source>
        <dbReference type="Proteomes" id="UP000244649"/>
    </source>
</evidence>
<keyword evidence="2" id="KW-0813">Transport</keyword>
<comment type="subcellular location">
    <subcellularLocation>
        <location evidence="1">Cytoplasm</location>
    </subcellularLocation>
</comment>
<dbReference type="AlphaFoldDB" id="A0A2T7WZD4"/>
<organism evidence="8 9">
    <name type="scientific">Microbacterium testaceum</name>
    <name type="common">Aureobacterium testaceum</name>
    <name type="synonym">Brevibacterium testaceum</name>
    <dbReference type="NCBI Taxonomy" id="2033"/>
    <lineage>
        <taxon>Bacteria</taxon>
        <taxon>Bacillati</taxon>
        <taxon>Actinomycetota</taxon>
        <taxon>Actinomycetes</taxon>
        <taxon>Micrococcales</taxon>
        <taxon>Microbacteriaceae</taxon>
        <taxon>Microbacterium</taxon>
    </lineage>
</organism>
<protein>
    <submittedName>
        <fullName evidence="8">PTS glucose transporter subunit IIA</fullName>
    </submittedName>
</protein>
<evidence type="ECO:0000256" key="5">
    <source>
        <dbReference type="ARBA" id="ARBA00022683"/>
    </source>
</evidence>
<gene>
    <name evidence="8" type="ORF">DC432_01600</name>
</gene>
<proteinExistence type="predicted"/>
<dbReference type="PANTHER" id="PTHR45008">
    <property type="entry name" value="PTS SYSTEM GLUCOSE-SPECIFIC EIIA COMPONENT"/>
    <property type="match status" value="1"/>
</dbReference>
<keyword evidence="6" id="KW-0418">Kinase</keyword>
<evidence type="ECO:0000256" key="2">
    <source>
        <dbReference type="ARBA" id="ARBA00022448"/>
    </source>
</evidence>
<evidence type="ECO:0000313" key="8">
    <source>
        <dbReference type="EMBL" id="PVE79468.1"/>
    </source>
</evidence>
<dbReference type="InterPro" id="IPR050890">
    <property type="entry name" value="PTS_EIIA_component"/>
</dbReference>
<dbReference type="NCBIfam" id="TIGR00830">
    <property type="entry name" value="PTBA"/>
    <property type="match status" value="1"/>
</dbReference>
<evidence type="ECO:0000256" key="4">
    <source>
        <dbReference type="ARBA" id="ARBA00022679"/>
    </source>
</evidence>
<comment type="caution">
    <text evidence="8">The sequence shown here is derived from an EMBL/GenBank/DDBJ whole genome shotgun (WGS) entry which is preliminary data.</text>
</comment>